<dbReference type="PANTHER" id="PTHR47837:SF1">
    <property type="entry name" value="GTP PYROPHOSPHOKINASE YJBM"/>
    <property type="match status" value="1"/>
</dbReference>
<dbReference type="SUPFAM" id="SSF81301">
    <property type="entry name" value="Nucleotidyltransferase"/>
    <property type="match status" value="1"/>
</dbReference>
<gene>
    <name evidence="2" type="ORF">JFY56_03645</name>
</gene>
<dbReference type="Gene3D" id="3.30.460.10">
    <property type="entry name" value="Beta Polymerase, domain 2"/>
    <property type="match status" value="1"/>
</dbReference>
<feature type="domain" description="RelA/SpoT" evidence="1">
    <location>
        <begin position="72"/>
        <end position="193"/>
    </location>
</feature>
<keyword evidence="3" id="KW-1185">Reference proteome</keyword>
<dbReference type="Proteomes" id="UP000669060">
    <property type="component" value="Unassembled WGS sequence"/>
</dbReference>
<name>A0ABS3TKX6_9PSED</name>
<dbReference type="InterPro" id="IPR043519">
    <property type="entry name" value="NT_sf"/>
</dbReference>
<dbReference type="InterPro" id="IPR052366">
    <property type="entry name" value="GTP_Pyrophosphokinase"/>
</dbReference>
<dbReference type="InterPro" id="IPR007685">
    <property type="entry name" value="RelA_SpoT"/>
</dbReference>
<evidence type="ECO:0000313" key="2">
    <source>
        <dbReference type="EMBL" id="MBO3274310.1"/>
    </source>
</evidence>
<dbReference type="PANTHER" id="PTHR47837">
    <property type="entry name" value="GTP PYROPHOSPHOKINASE YJBM"/>
    <property type="match status" value="1"/>
</dbReference>
<dbReference type="EMBL" id="JAELYA010000001">
    <property type="protein sequence ID" value="MBO3274310.1"/>
    <property type="molecule type" value="Genomic_DNA"/>
</dbReference>
<comment type="caution">
    <text evidence="2">The sequence shown here is derived from an EMBL/GenBank/DDBJ whole genome shotgun (WGS) entry which is preliminary data.</text>
</comment>
<organism evidence="2 3">
    <name type="scientific">Pseudomonas schmalbachii</name>
    <dbReference type="NCBI Taxonomy" id="2816993"/>
    <lineage>
        <taxon>Bacteria</taxon>
        <taxon>Pseudomonadati</taxon>
        <taxon>Pseudomonadota</taxon>
        <taxon>Gammaproteobacteria</taxon>
        <taxon>Pseudomonadales</taxon>
        <taxon>Pseudomonadaceae</taxon>
        <taxon>Pseudomonas</taxon>
    </lineage>
</organism>
<protein>
    <submittedName>
        <fullName evidence="2">RelA/SpoT domain-containing protein</fullName>
    </submittedName>
</protein>
<accession>A0ABS3TKX6</accession>
<sequence>MAWAKPEFKPEQVNAAAKKLATMEFPVVDQEGLENLSIINNWRSSHAYPLNTFQITLRTKARKIEREVIVAQRSKRLESIHKKLVSKPTMRMTQMQDIAGCRAVFTKVKDVYKLVSEYKTSRFDHKFRNEKDYIANPKPDGYRCYHLVYEYKGTRVETAAYSGLRVEIQIRSKMQHAWATAVEAVGIFTKQALKSNQGNQDWLRFFSLMGSAIAAIESTAPVPETPTTKAELVTEISQLATQLHVKEMLQAYNATITTLGSAKDEKYFIVEMDPEQHKITVRRYKARQSEEANKIYTELESRIPDSSSTQVVLVSVENINALKRAYPNYFLDTNNFSKIVDRVLKGNIPEPQPHAPLLL</sequence>
<evidence type="ECO:0000313" key="3">
    <source>
        <dbReference type="Proteomes" id="UP000669060"/>
    </source>
</evidence>
<reference evidence="2 3" key="1">
    <citation type="submission" date="2020-12" db="EMBL/GenBank/DDBJ databases">
        <title>Pseudomonas schmalbachii sp. nov. isolated from millipede gut.</title>
        <authorList>
            <person name="Shelomi M."/>
        </authorList>
    </citation>
    <scope>NUCLEOTIDE SEQUENCE [LARGE SCALE GENOMIC DNA]</scope>
    <source>
        <strain evidence="2 3">Milli4</strain>
    </source>
</reference>
<dbReference type="RefSeq" id="WP_208312099.1">
    <property type="nucleotide sequence ID" value="NZ_JAELYA010000001.1"/>
</dbReference>
<proteinExistence type="predicted"/>
<dbReference type="Pfam" id="PF04607">
    <property type="entry name" value="RelA_SpoT"/>
    <property type="match status" value="1"/>
</dbReference>
<evidence type="ECO:0000259" key="1">
    <source>
        <dbReference type="SMART" id="SM00954"/>
    </source>
</evidence>
<dbReference type="SMART" id="SM00954">
    <property type="entry name" value="RelA_SpoT"/>
    <property type="match status" value="1"/>
</dbReference>
<dbReference type="CDD" id="cd05399">
    <property type="entry name" value="NT_Rel-Spo_like"/>
    <property type="match status" value="1"/>
</dbReference>